<dbReference type="PANTHER" id="PTHR24299">
    <property type="entry name" value="CYTOCHROME P450 FAMILY 1"/>
    <property type="match status" value="1"/>
</dbReference>
<sequence>MNYLPLLPLITLAWVSIHVLISNFTTLMKSFKYPSGPHPFPIIGNILELGSQPHQALTNIFQIYGPIMRQKLGNTTTIVISYPQVAKEVLQKNDQIHTNRIVPELFEHLTITYFRWHGCHLQHNERSLGELVLPKCSLLSSLILRKFFAKGKCKS</sequence>
<dbReference type="GO" id="GO:0004497">
    <property type="term" value="F:monooxygenase activity"/>
    <property type="evidence" value="ECO:0007669"/>
    <property type="project" value="InterPro"/>
</dbReference>
<dbReference type="PANTHER" id="PTHR24299:SF59">
    <property type="entry name" value="CYTOCHROME P450 SUPERFAMILY PROTEIN"/>
    <property type="match status" value="1"/>
</dbReference>
<dbReference type="Pfam" id="PF00067">
    <property type="entry name" value="p450"/>
    <property type="match status" value="1"/>
</dbReference>
<protein>
    <submittedName>
        <fullName evidence="1">Ferruginol synthase</fullName>
    </submittedName>
</protein>
<dbReference type="AlphaFoldDB" id="A0A445JU58"/>
<dbReference type="Proteomes" id="UP000289340">
    <property type="component" value="Chromosome 7"/>
</dbReference>
<proteinExistence type="predicted"/>
<dbReference type="EMBL" id="QZWG01000007">
    <property type="protein sequence ID" value="RZC01999.1"/>
    <property type="molecule type" value="Genomic_DNA"/>
</dbReference>
<dbReference type="GO" id="GO:0016705">
    <property type="term" value="F:oxidoreductase activity, acting on paired donors, with incorporation or reduction of molecular oxygen"/>
    <property type="evidence" value="ECO:0007669"/>
    <property type="project" value="InterPro"/>
</dbReference>
<accession>A0A445JU58</accession>
<dbReference type="InterPro" id="IPR036396">
    <property type="entry name" value="Cyt_P450_sf"/>
</dbReference>
<reference evidence="1 2" key="1">
    <citation type="submission" date="2018-09" db="EMBL/GenBank/DDBJ databases">
        <title>A high-quality reference genome of wild soybean provides a powerful tool to mine soybean genomes.</title>
        <authorList>
            <person name="Xie M."/>
            <person name="Chung C.Y.L."/>
            <person name="Li M.-W."/>
            <person name="Wong F.-L."/>
            <person name="Chan T.-F."/>
            <person name="Lam H.-M."/>
        </authorList>
    </citation>
    <scope>NUCLEOTIDE SEQUENCE [LARGE SCALE GENOMIC DNA]</scope>
    <source>
        <strain evidence="2">cv. W05</strain>
        <tissue evidence="1">Hypocotyl of etiolated seedlings</tissue>
    </source>
</reference>
<evidence type="ECO:0000313" key="1">
    <source>
        <dbReference type="EMBL" id="RZC01999.1"/>
    </source>
</evidence>
<dbReference type="SUPFAM" id="SSF48264">
    <property type="entry name" value="Cytochrome P450"/>
    <property type="match status" value="1"/>
</dbReference>
<comment type="caution">
    <text evidence="1">The sequence shown here is derived from an EMBL/GenBank/DDBJ whole genome shotgun (WGS) entry which is preliminary data.</text>
</comment>
<dbReference type="GO" id="GO:0020037">
    <property type="term" value="F:heme binding"/>
    <property type="evidence" value="ECO:0007669"/>
    <property type="project" value="InterPro"/>
</dbReference>
<gene>
    <name evidence="1" type="ORF">D0Y65_017247</name>
</gene>
<dbReference type="InterPro" id="IPR001128">
    <property type="entry name" value="Cyt_P450"/>
</dbReference>
<evidence type="ECO:0000313" key="2">
    <source>
        <dbReference type="Proteomes" id="UP000289340"/>
    </source>
</evidence>
<dbReference type="GO" id="GO:0005506">
    <property type="term" value="F:iron ion binding"/>
    <property type="evidence" value="ECO:0007669"/>
    <property type="project" value="InterPro"/>
</dbReference>
<organism evidence="1 2">
    <name type="scientific">Glycine soja</name>
    <name type="common">Wild soybean</name>
    <dbReference type="NCBI Taxonomy" id="3848"/>
    <lineage>
        <taxon>Eukaryota</taxon>
        <taxon>Viridiplantae</taxon>
        <taxon>Streptophyta</taxon>
        <taxon>Embryophyta</taxon>
        <taxon>Tracheophyta</taxon>
        <taxon>Spermatophyta</taxon>
        <taxon>Magnoliopsida</taxon>
        <taxon>eudicotyledons</taxon>
        <taxon>Gunneridae</taxon>
        <taxon>Pentapetalae</taxon>
        <taxon>rosids</taxon>
        <taxon>fabids</taxon>
        <taxon>Fabales</taxon>
        <taxon>Fabaceae</taxon>
        <taxon>Papilionoideae</taxon>
        <taxon>50 kb inversion clade</taxon>
        <taxon>NPAAA clade</taxon>
        <taxon>indigoferoid/millettioid clade</taxon>
        <taxon>Phaseoleae</taxon>
        <taxon>Glycine</taxon>
        <taxon>Glycine subgen. Soja</taxon>
    </lineage>
</organism>
<dbReference type="Gene3D" id="1.10.630.10">
    <property type="entry name" value="Cytochrome P450"/>
    <property type="match status" value="1"/>
</dbReference>
<name>A0A445JU58_GLYSO</name>
<keyword evidence="2" id="KW-1185">Reference proteome</keyword>